<feature type="chain" id="PRO_5011649170" description="Glycoside hydrolase" evidence="1">
    <location>
        <begin position="24"/>
        <end position="120"/>
    </location>
</feature>
<keyword evidence="3" id="KW-1185">Reference proteome</keyword>
<evidence type="ECO:0000313" key="3">
    <source>
        <dbReference type="Proteomes" id="UP000199072"/>
    </source>
</evidence>
<dbReference type="AlphaFoldDB" id="A0A1G7BI41"/>
<evidence type="ECO:0008006" key="4">
    <source>
        <dbReference type="Google" id="ProtNLM"/>
    </source>
</evidence>
<organism evidence="2 3">
    <name type="scientific">Mucilaginibacter pineti</name>
    <dbReference type="NCBI Taxonomy" id="1391627"/>
    <lineage>
        <taxon>Bacteria</taxon>
        <taxon>Pseudomonadati</taxon>
        <taxon>Bacteroidota</taxon>
        <taxon>Sphingobacteriia</taxon>
        <taxon>Sphingobacteriales</taxon>
        <taxon>Sphingobacteriaceae</taxon>
        <taxon>Mucilaginibacter</taxon>
    </lineage>
</organism>
<evidence type="ECO:0000256" key="1">
    <source>
        <dbReference type="SAM" id="SignalP"/>
    </source>
</evidence>
<accession>A0A1G7BI41</accession>
<protein>
    <recommendedName>
        <fullName evidence="4">Glycoside hydrolase</fullName>
    </recommendedName>
</protein>
<dbReference type="EMBL" id="FNAI01000005">
    <property type="protein sequence ID" value="SDE26761.1"/>
    <property type="molecule type" value="Genomic_DNA"/>
</dbReference>
<sequence length="120" mass="12795">MKKTIVTTALLVSCFMICLAAVADLSGKWAGKVDVQGTQYPLLYDFKVDGEKLTGTALTPDGNVDITNGKIKGADFSFNVATSGMDIAHTGKLYADSVTIDLDIDGSKLHSVLKRPVDKK</sequence>
<feature type="signal peptide" evidence="1">
    <location>
        <begin position="1"/>
        <end position="23"/>
    </location>
</feature>
<keyword evidence="1" id="KW-0732">Signal</keyword>
<proteinExistence type="predicted"/>
<reference evidence="2 3" key="1">
    <citation type="submission" date="2016-10" db="EMBL/GenBank/DDBJ databases">
        <authorList>
            <person name="de Groot N.N."/>
        </authorList>
    </citation>
    <scope>NUCLEOTIDE SEQUENCE [LARGE SCALE GENOMIC DNA]</scope>
    <source>
        <strain evidence="2 3">47C3B</strain>
    </source>
</reference>
<dbReference type="OrthoDB" id="796539at2"/>
<dbReference type="RefSeq" id="WP_091149639.1">
    <property type="nucleotide sequence ID" value="NZ_FNAI01000005.1"/>
</dbReference>
<evidence type="ECO:0000313" key="2">
    <source>
        <dbReference type="EMBL" id="SDE26761.1"/>
    </source>
</evidence>
<dbReference type="STRING" id="1391627.SAMN05216464_10537"/>
<name>A0A1G7BI41_9SPHI</name>
<gene>
    <name evidence="2" type="ORF">SAMN05216464_10537</name>
</gene>
<dbReference type="Proteomes" id="UP000199072">
    <property type="component" value="Unassembled WGS sequence"/>
</dbReference>